<evidence type="ECO:0000259" key="6">
    <source>
        <dbReference type="PROSITE" id="PS50158"/>
    </source>
</evidence>
<dbReference type="InterPro" id="IPR043502">
    <property type="entry name" value="DNA/RNA_pol_sf"/>
</dbReference>
<dbReference type="EMBL" id="JBEDUW010000005">
    <property type="protein sequence ID" value="KAK9928322.1"/>
    <property type="molecule type" value="Genomic_DNA"/>
</dbReference>
<protein>
    <recommendedName>
        <fullName evidence="10">Retrovirus-related Pol polyprotein from transposon TNT 1-94</fullName>
    </recommendedName>
</protein>
<dbReference type="Pfam" id="PF25597">
    <property type="entry name" value="SH3_retrovirus"/>
    <property type="match status" value="1"/>
</dbReference>
<dbReference type="InterPro" id="IPR013103">
    <property type="entry name" value="RVT_2"/>
</dbReference>
<dbReference type="GO" id="GO:0004190">
    <property type="term" value="F:aspartic-type endopeptidase activity"/>
    <property type="evidence" value="ECO:0007669"/>
    <property type="project" value="UniProtKB-KW"/>
</dbReference>
<dbReference type="Gene3D" id="3.30.420.10">
    <property type="entry name" value="Ribonuclease H-like superfamily/Ribonuclease H"/>
    <property type="match status" value="1"/>
</dbReference>
<evidence type="ECO:0008006" key="10">
    <source>
        <dbReference type="Google" id="ProtNLM"/>
    </source>
</evidence>
<gene>
    <name evidence="8" type="ORF">M0R45_025465</name>
</gene>
<dbReference type="GO" id="GO:0015074">
    <property type="term" value="P:DNA integration"/>
    <property type="evidence" value="ECO:0007669"/>
    <property type="project" value="InterPro"/>
</dbReference>
<dbReference type="InterPro" id="IPR001878">
    <property type="entry name" value="Znf_CCHC"/>
</dbReference>
<sequence>MTVDELQSTLVVHEQKFRRMSTEGEDHVLKIEDRAGARGRGRTLFFRGRGRGRGRTNFNKATVECYKCHNLGHFQYECPTWQKEANYAELEEDDELLLMAYVELHETTRKDAWFVDSGCSNHMCGNPGMFTSLDTSFSHSVKLGNNTRMMVIGKGVVKIMFDGITYSIGNVYCVPELKNNLLSVGQLQEKGVAVLFQDGVCKLFHPQKGKMAESIMSANRMFILLAESSVSAVEDKCLQTSTMDQSKLWHHRYGHLSYKGLCTLHSKNMVVGLPQITPSSNLCDACMKGKQHRTVIPKVSRWRATERLQLVHADLCGPINPISRGKKRYLLCLIDDFSRKTWVYFLLEKSEVFYHFKCFKILVEKEIGLSIKCLRTDRGGEFNSAEFNEFCMQHGVKRQLTTAYTPQQNGVAERKNRTVMNMVRAMLSEKKVPKSFWPEATRWCIHVLNRSPTLVVKNMTPEEAWSGEKPSVDHFRVFGCVGYVHIPDARRIKLDDKSVSCVLLGYSEKSKGYKMYDPVGDKVIISRDVVFEEDRMCDWDTNYEKDQLMELEWGDIDEQEAAEIEGEGGVGDVNVQEEEVEREINEADVVAPAREENLVVREGRIRRAPIWTVDYVSGEGLSEEEEANMALMVTEDPTTFEEAVQSSKWRQAMNEEIESIEKNQTWNLVELPTGGKRIGVKWVYKTKLNELGEVSKYKARLVVKGYSQQHGIDYTEVYAPVARMDTVRMIIALTAQKGWKLHQLDVKSAFLHGELKEDVYVEQPKGYEKKGSEQKVYKLQKALYGLKQAPRAWFSRIESYFIKEGFKCSPSEQTLFIKRKEGKILIVSVYVDDLMFTSNDDEMLNEFKRSMKREFEMTDLGELKFFLGIEVLQRSDGIFICQRKYATEVLERFGMAESNSVRNPIVPGQKICSDECGAKVDATLFKQMVGSLMYLTATRPDLMFVVCLISRYMGSPTQLHFAVAKRILRYLQGTVDHGVYYKRDGASDLVGFTDSDYAGDIEDSKSTSGYVFMMSGGAVAWSSRKQPIVTLSSTEAEFVAAVACACQAVWMRKVLKEISHDQTGSTLIMCDNTSAIKLSKNAVFHGRTKHMRVRYHFLRDLTKECVVQMMFCGSQDQLADLMTKPLKFGAFKKLREELGMCAAPDVN</sequence>
<keyword evidence="2" id="KW-0479">Metal-binding</keyword>
<dbReference type="PANTHER" id="PTHR42648:SF18">
    <property type="entry name" value="RETROTRANSPOSON, UNCLASSIFIED-LIKE PROTEIN"/>
    <property type="match status" value="1"/>
</dbReference>
<dbReference type="GO" id="GO:0003676">
    <property type="term" value="F:nucleic acid binding"/>
    <property type="evidence" value="ECO:0007669"/>
    <property type="project" value="InterPro"/>
</dbReference>
<dbReference type="Pfam" id="PF00665">
    <property type="entry name" value="rve"/>
    <property type="match status" value="1"/>
</dbReference>
<dbReference type="Pfam" id="PF13976">
    <property type="entry name" value="gag_pre-integrs"/>
    <property type="match status" value="1"/>
</dbReference>
<dbReference type="PROSITE" id="PS50158">
    <property type="entry name" value="ZF_CCHC"/>
    <property type="match status" value="1"/>
</dbReference>
<proteinExistence type="predicted"/>
<dbReference type="InterPro" id="IPR039537">
    <property type="entry name" value="Retrotran_Ty1/copia-like"/>
</dbReference>
<dbReference type="SUPFAM" id="SSF57756">
    <property type="entry name" value="Retrovirus zinc finger-like domains"/>
    <property type="match status" value="1"/>
</dbReference>
<evidence type="ECO:0000256" key="2">
    <source>
        <dbReference type="ARBA" id="ARBA00022723"/>
    </source>
</evidence>
<dbReference type="PROSITE" id="PS50994">
    <property type="entry name" value="INTEGRASE"/>
    <property type="match status" value="1"/>
</dbReference>
<name>A0AAW1WY51_RUBAR</name>
<evidence type="ECO:0000256" key="4">
    <source>
        <dbReference type="ARBA" id="ARBA00022801"/>
    </source>
</evidence>
<evidence type="ECO:0000259" key="7">
    <source>
        <dbReference type="PROSITE" id="PS50994"/>
    </source>
</evidence>
<dbReference type="InterPro" id="IPR012337">
    <property type="entry name" value="RNaseH-like_sf"/>
</dbReference>
<dbReference type="InterPro" id="IPR057670">
    <property type="entry name" value="SH3_retrovirus"/>
</dbReference>
<evidence type="ECO:0000313" key="8">
    <source>
        <dbReference type="EMBL" id="KAK9928322.1"/>
    </source>
</evidence>
<organism evidence="8 9">
    <name type="scientific">Rubus argutus</name>
    <name type="common">Southern blackberry</name>
    <dbReference type="NCBI Taxonomy" id="59490"/>
    <lineage>
        <taxon>Eukaryota</taxon>
        <taxon>Viridiplantae</taxon>
        <taxon>Streptophyta</taxon>
        <taxon>Embryophyta</taxon>
        <taxon>Tracheophyta</taxon>
        <taxon>Spermatophyta</taxon>
        <taxon>Magnoliopsida</taxon>
        <taxon>eudicotyledons</taxon>
        <taxon>Gunneridae</taxon>
        <taxon>Pentapetalae</taxon>
        <taxon>rosids</taxon>
        <taxon>fabids</taxon>
        <taxon>Rosales</taxon>
        <taxon>Rosaceae</taxon>
        <taxon>Rosoideae</taxon>
        <taxon>Rosoideae incertae sedis</taxon>
        <taxon>Rubus</taxon>
    </lineage>
</organism>
<feature type="domain" description="Integrase catalytic" evidence="7">
    <location>
        <begin position="293"/>
        <end position="469"/>
    </location>
</feature>
<dbReference type="Proteomes" id="UP001457282">
    <property type="component" value="Unassembled WGS sequence"/>
</dbReference>
<keyword evidence="9" id="KW-1185">Reference proteome</keyword>
<dbReference type="AlphaFoldDB" id="A0AAW1WY51"/>
<dbReference type="SUPFAM" id="SSF56672">
    <property type="entry name" value="DNA/RNA polymerases"/>
    <property type="match status" value="1"/>
</dbReference>
<dbReference type="InterPro" id="IPR054722">
    <property type="entry name" value="PolX-like_BBD"/>
</dbReference>
<dbReference type="Pfam" id="PF22936">
    <property type="entry name" value="Pol_BBD"/>
    <property type="match status" value="1"/>
</dbReference>
<keyword evidence="5" id="KW-0862">Zinc</keyword>
<evidence type="ECO:0000313" key="9">
    <source>
        <dbReference type="Proteomes" id="UP001457282"/>
    </source>
</evidence>
<keyword evidence="4" id="KW-0378">Hydrolase</keyword>
<dbReference type="PANTHER" id="PTHR42648">
    <property type="entry name" value="TRANSPOSASE, PUTATIVE-RELATED"/>
    <property type="match status" value="1"/>
</dbReference>
<keyword evidence="1" id="KW-0645">Protease</keyword>
<dbReference type="InterPro" id="IPR025724">
    <property type="entry name" value="GAG-pre-integrase_dom"/>
</dbReference>
<evidence type="ECO:0000256" key="1">
    <source>
        <dbReference type="ARBA" id="ARBA00022670"/>
    </source>
</evidence>
<dbReference type="SUPFAM" id="SSF53098">
    <property type="entry name" value="Ribonuclease H-like"/>
    <property type="match status" value="1"/>
</dbReference>
<dbReference type="Pfam" id="PF07727">
    <property type="entry name" value="RVT_2"/>
    <property type="match status" value="1"/>
</dbReference>
<dbReference type="GO" id="GO:0006508">
    <property type="term" value="P:proteolysis"/>
    <property type="evidence" value="ECO:0007669"/>
    <property type="project" value="UniProtKB-KW"/>
</dbReference>
<accession>A0AAW1WY51</accession>
<dbReference type="GO" id="GO:0008270">
    <property type="term" value="F:zinc ion binding"/>
    <property type="evidence" value="ECO:0007669"/>
    <property type="project" value="UniProtKB-KW"/>
</dbReference>
<dbReference type="InterPro" id="IPR001584">
    <property type="entry name" value="Integrase_cat-core"/>
</dbReference>
<dbReference type="InterPro" id="IPR036397">
    <property type="entry name" value="RNaseH_sf"/>
</dbReference>
<keyword evidence="3" id="KW-0064">Aspartyl protease</keyword>
<dbReference type="CDD" id="cd09272">
    <property type="entry name" value="RNase_HI_RT_Ty1"/>
    <property type="match status" value="1"/>
</dbReference>
<feature type="domain" description="CCHC-type" evidence="6">
    <location>
        <begin position="65"/>
        <end position="79"/>
    </location>
</feature>
<reference evidence="8 9" key="1">
    <citation type="journal article" date="2023" name="G3 (Bethesda)">
        <title>A chromosome-length genome assembly and annotation of blackberry (Rubus argutus, cv. 'Hillquist').</title>
        <authorList>
            <person name="Bruna T."/>
            <person name="Aryal R."/>
            <person name="Dudchenko O."/>
            <person name="Sargent D.J."/>
            <person name="Mead D."/>
            <person name="Buti M."/>
            <person name="Cavallini A."/>
            <person name="Hytonen T."/>
            <person name="Andres J."/>
            <person name="Pham M."/>
            <person name="Weisz D."/>
            <person name="Mascagni F."/>
            <person name="Usai G."/>
            <person name="Natali L."/>
            <person name="Bassil N."/>
            <person name="Fernandez G.E."/>
            <person name="Lomsadze A."/>
            <person name="Armour M."/>
            <person name="Olukolu B."/>
            <person name="Poorten T."/>
            <person name="Britton C."/>
            <person name="Davik J."/>
            <person name="Ashrafi H."/>
            <person name="Aiden E.L."/>
            <person name="Borodovsky M."/>
            <person name="Worthington M."/>
        </authorList>
    </citation>
    <scope>NUCLEOTIDE SEQUENCE [LARGE SCALE GENOMIC DNA]</scope>
    <source>
        <strain evidence="8">PI 553951</strain>
    </source>
</reference>
<comment type="caution">
    <text evidence="8">The sequence shown here is derived from an EMBL/GenBank/DDBJ whole genome shotgun (WGS) entry which is preliminary data.</text>
</comment>
<keyword evidence="5" id="KW-0863">Zinc-finger</keyword>
<evidence type="ECO:0000256" key="3">
    <source>
        <dbReference type="ARBA" id="ARBA00022750"/>
    </source>
</evidence>
<evidence type="ECO:0000256" key="5">
    <source>
        <dbReference type="PROSITE-ProRule" id="PRU00047"/>
    </source>
</evidence>
<dbReference type="InterPro" id="IPR036875">
    <property type="entry name" value="Znf_CCHC_sf"/>
</dbReference>